<evidence type="ECO:0000256" key="3">
    <source>
        <dbReference type="ARBA" id="ARBA00023065"/>
    </source>
</evidence>
<comment type="similarity">
    <text evidence="1">Belongs to the V-ATPase V0D/AC39 subunit family.</text>
</comment>
<dbReference type="InterPro" id="IPR036079">
    <property type="entry name" value="ATPase_csu/dsu_sf"/>
</dbReference>
<dbReference type="Pfam" id="PF01992">
    <property type="entry name" value="vATP-synt_AC39"/>
    <property type="match status" value="1"/>
</dbReference>
<keyword evidence="2" id="KW-0813">Transport</keyword>
<dbReference type="InterPro" id="IPR050873">
    <property type="entry name" value="V-ATPase_V0D/AC39_subunit"/>
</dbReference>
<dbReference type="AlphaFoldDB" id="A0A9D1PF24"/>
<accession>A0A9D1PF24</accession>
<sequence length="325" mass="36482">MSNAKYTYAVARIRALETKLFNRAVIDQLIGCATEEECIQVLEEKGWGDQETSGDLEGMLTREEEKTWETIREMGVDMSVFDVLSYPNLFHNLKAAIKEACTPEGSRPVNIYYEDTSIPPREMLEIIQNKEFSRLPENMAEAAREAYEALLHTRDGQLCDVIIDRAALDAIYQAGLKAKDKIIKDYAESIVAVADIRIAVRSQKTGKTVDFMKRAMAECESLNIDQLARAAAGGMDAVTEYLAGTAYAQGGQAIAESPSAFERWCDNRLMQDMQPQKYEVFSVGPLVAYVLARLNEIKTVRIILSGKQNGFSDDSIRERVRDMYV</sequence>
<dbReference type="Proteomes" id="UP000886814">
    <property type="component" value="Unassembled WGS sequence"/>
</dbReference>
<dbReference type="InterPro" id="IPR044911">
    <property type="entry name" value="V-type_ATPase_csu/dsu_dom_3"/>
</dbReference>
<keyword evidence="3" id="KW-0406">Ion transport</keyword>
<gene>
    <name evidence="4" type="ORF">H9747_10315</name>
</gene>
<evidence type="ECO:0000313" key="4">
    <source>
        <dbReference type="EMBL" id="HIV39369.1"/>
    </source>
</evidence>
<dbReference type="EMBL" id="DXIQ01000068">
    <property type="protein sequence ID" value="HIV39369.1"/>
    <property type="molecule type" value="Genomic_DNA"/>
</dbReference>
<dbReference type="Gene3D" id="1.20.1690.10">
    <property type="entry name" value="V-type ATP synthase subunit C domain"/>
    <property type="match status" value="2"/>
</dbReference>
<comment type="caution">
    <text evidence="4">The sequence shown here is derived from an EMBL/GenBank/DDBJ whole genome shotgun (WGS) entry which is preliminary data.</text>
</comment>
<reference evidence="4" key="1">
    <citation type="journal article" date="2021" name="PeerJ">
        <title>Extensive microbial diversity within the chicken gut microbiome revealed by metagenomics and culture.</title>
        <authorList>
            <person name="Gilroy R."/>
            <person name="Ravi A."/>
            <person name="Getino M."/>
            <person name="Pursley I."/>
            <person name="Horton D.L."/>
            <person name="Alikhan N.F."/>
            <person name="Baker D."/>
            <person name="Gharbi K."/>
            <person name="Hall N."/>
            <person name="Watson M."/>
            <person name="Adriaenssens E.M."/>
            <person name="Foster-Nyarko E."/>
            <person name="Jarju S."/>
            <person name="Secka A."/>
            <person name="Antonio M."/>
            <person name="Oren A."/>
            <person name="Chaudhuri R.R."/>
            <person name="La Ragione R."/>
            <person name="Hildebrand F."/>
            <person name="Pallen M.J."/>
        </authorList>
    </citation>
    <scope>NUCLEOTIDE SEQUENCE</scope>
    <source>
        <strain evidence="4">CHK195-9823</strain>
    </source>
</reference>
<dbReference type="PANTHER" id="PTHR38682:SF1">
    <property type="entry name" value="V-TYPE ATP SYNTHASE SUBUNIT C"/>
    <property type="match status" value="1"/>
</dbReference>
<evidence type="ECO:0000313" key="5">
    <source>
        <dbReference type="Proteomes" id="UP000886814"/>
    </source>
</evidence>
<reference evidence="4" key="2">
    <citation type="submission" date="2021-04" db="EMBL/GenBank/DDBJ databases">
        <authorList>
            <person name="Gilroy R."/>
        </authorList>
    </citation>
    <scope>NUCLEOTIDE SEQUENCE</scope>
    <source>
        <strain evidence="4">CHK195-9823</strain>
    </source>
</reference>
<organism evidence="4 5">
    <name type="scientific">Candidatus Blautia stercorigallinarum</name>
    <dbReference type="NCBI Taxonomy" id="2838501"/>
    <lineage>
        <taxon>Bacteria</taxon>
        <taxon>Bacillati</taxon>
        <taxon>Bacillota</taxon>
        <taxon>Clostridia</taxon>
        <taxon>Lachnospirales</taxon>
        <taxon>Lachnospiraceae</taxon>
        <taxon>Blautia</taxon>
    </lineage>
</organism>
<dbReference type="InterPro" id="IPR035067">
    <property type="entry name" value="V-type_ATPase_csu/dsu"/>
</dbReference>
<dbReference type="InterPro" id="IPR002843">
    <property type="entry name" value="ATPase_V0-cplx_csu/dsu"/>
</dbReference>
<dbReference type="PANTHER" id="PTHR38682">
    <property type="entry name" value="V-TYPE ATP SYNTHASE SUBUNIT C"/>
    <property type="match status" value="1"/>
</dbReference>
<name>A0A9D1PF24_9FIRM</name>
<dbReference type="Gene3D" id="1.10.132.50">
    <property type="entry name" value="ATP synthase (C/AC39) subunit, domain 3"/>
    <property type="match status" value="1"/>
</dbReference>
<protein>
    <submittedName>
        <fullName evidence="4">V-type ATPase subunit</fullName>
    </submittedName>
</protein>
<dbReference type="SUPFAM" id="SSF103486">
    <property type="entry name" value="V-type ATP synthase subunit C"/>
    <property type="match status" value="1"/>
</dbReference>
<evidence type="ECO:0000256" key="1">
    <source>
        <dbReference type="ARBA" id="ARBA00006709"/>
    </source>
</evidence>
<dbReference type="GO" id="GO:0046961">
    <property type="term" value="F:proton-transporting ATPase activity, rotational mechanism"/>
    <property type="evidence" value="ECO:0007669"/>
    <property type="project" value="InterPro"/>
</dbReference>
<evidence type="ECO:0000256" key="2">
    <source>
        <dbReference type="ARBA" id="ARBA00022448"/>
    </source>
</evidence>
<proteinExistence type="inferred from homology"/>